<evidence type="ECO:0000313" key="3">
    <source>
        <dbReference type="EMBL" id="OEG09959.1"/>
    </source>
</evidence>
<organism evidence="3 4">
    <name type="scientific">Enterococcus termitis</name>
    <dbReference type="NCBI Taxonomy" id="332950"/>
    <lineage>
        <taxon>Bacteria</taxon>
        <taxon>Bacillati</taxon>
        <taxon>Bacillota</taxon>
        <taxon>Bacilli</taxon>
        <taxon>Lactobacillales</taxon>
        <taxon>Enterococcaceae</taxon>
        <taxon>Enterococcus</taxon>
    </lineage>
</organism>
<name>A0A1E5GB91_9ENTE</name>
<dbReference type="EMBL" id="MIJY01000044">
    <property type="protein sequence ID" value="OEG09959.1"/>
    <property type="molecule type" value="Genomic_DNA"/>
</dbReference>
<dbReference type="SUPFAM" id="SSF53041">
    <property type="entry name" value="Resolvase-like"/>
    <property type="match status" value="1"/>
</dbReference>
<evidence type="ECO:0000256" key="1">
    <source>
        <dbReference type="SAM" id="Phobius"/>
    </source>
</evidence>
<proteinExistence type="predicted"/>
<accession>A0A1E5GB91</accession>
<comment type="caution">
    <text evidence="3">The sequence shown here is derived from an EMBL/GenBank/DDBJ whole genome shotgun (WGS) entry which is preliminary data.</text>
</comment>
<dbReference type="RefSeq" id="WP_069664713.1">
    <property type="nucleotide sequence ID" value="NZ_JBHUJJ010000001.1"/>
</dbReference>
<gene>
    <name evidence="3" type="ORF">BCR25_10705</name>
</gene>
<feature type="transmembrane region" description="Helical" evidence="1">
    <location>
        <begin position="210"/>
        <end position="229"/>
    </location>
</feature>
<reference evidence="4" key="1">
    <citation type="submission" date="2016-09" db="EMBL/GenBank/DDBJ databases">
        <authorList>
            <person name="Gulvik C.A."/>
        </authorList>
    </citation>
    <scope>NUCLEOTIDE SEQUENCE [LARGE SCALE GENOMIC DNA]</scope>
    <source>
        <strain evidence="4">LMG 8895</strain>
    </source>
</reference>
<dbReference type="AlphaFoldDB" id="A0A1E5GB91"/>
<dbReference type="SMART" id="SM00857">
    <property type="entry name" value="Resolvase"/>
    <property type="match status" value="1"/>
</dbReference>
<dbReference type="OrthoDB" id="2180883at2"/>
<dbReference type="Proteomes" id="UP000095094">
    <property type="component" value="Unassembled WGS sequence"/>
</dbReference>
<dbReference type="Gene3D" id="3.40.50.1390">
    <property type="entry name" value="Resolvase, N-terminal catalytic domain"/>
    <property type="match status" value="1"/>
</dbReference>
<evidence type="ECO:0000313" key="4">
    <source>
        <dbReference type="Proteomes" id="UP000095094"/>
    </source>
</evidence>
<evidence type="ECO:0000259" key="2">
    <source>
        <dbReference type="SMART" id="SM00857"/>
    </source>
</evidence>
<feature type="transmembrane region" description="Helical" evidence="1">
    <location>
        <begin position="185"/>
        <end position="204"/>
    </location>
</feature>
<keyword evidence="1" id="KW-1133">Transmembrane helix</keyword>
<dbReference type="GO" id="GO:0003677">
    <property type="term" value="F:DNA binding"/>
    <property type="evidence" value="ECO:0007669"/>
    <property type="project" value="InterPro"/>
</dbReference>
<dbReference type="Pfam" id="PF00239">
    <property type="entry name" value="Resolvase"/>
    <property type="match status" value="1"/>
</dbReference>
<keyword evidence="1" id="KW-0472">Membrane</keyword>
<sequence>MKLGYVHGQKMTQQYDHLEAYAVDEIFSDADRGYAVLQEQESEFQRLLDYSEAGDYLVVSSLDVLSRDYEFLLELIDRLSALELELIVLTSPHLRVQEWQEILTWVNKNERLLHPKLISFKRHQEKKKDKDRYTIFSRASEEKSLYWEVFWLLVGKQKIRMIAKEKGVPIETVFRIQQEVKRIKLAVIFAICFFLAITTIKIAESFSDNIWIQIVVCIITTVVILYNVLTDSEQNL</sequence>
<keyword evidence="4" id="KW-1185">Reference proteome</keyword>
<dbReference type="InterPro" id="IPR036162">
    <property type="entry name" value="Resolvase-like_N_sf"/>
</dbReference>
<keyword evidence="1" id="KW-0812">Transmembrane</keyword>
<dbReference type="InterPro" id="IPR006119">
    <property type="entry name" value="Resolv_N"/>
</dbReference>
<protein>
    <recommendedName>
        <fullName evidence="2">Resolvase/invertase-type recombinase catalytic domain-containing protein</fullName>
    </recommendedName>
</protein>
<feature type="domain" description="Resolvase/invertase-type recombinase catalytic" evidence="2">
    <location>
        <begin position="2"/>
        <end position="133"/>
    </location>
</feature>
<dbReference type="GO" id="GO:0000150">
    <property type="term" value="F:DNA strand exchange activity"/>
    <property type="evidence" value="ECO:0007669"/>
    <property type="project" value="InterPro"/>
</dbReference>